<dbReference type="InterPro" id="IPR001173">
    <property type="entry name" value="Glyco_trans_2-like"/>
</dbReference>
<evidence type="ECO:0000313" key="3">
    <source>
        <dbReference type="Proteomes" id="UP000323242"/>
    </source>
</evidence>
<evidence type="ECO:0000259" key="1">
    <source>
        <dbReference type="Pfam" id="PF00535"/>
    </source>
</evidence>
<accession>A0A5D4JJ71</accession>
<protein>
    <submittedName>
        <fullName evidence="2">Glycosyltransferase family 2 protein</fullName>
    </submittedName>
</protein>
<reference evidence="2 3" key="1">
    <citation type="submission" date="2019-08" db="EMBL/GenBank/DDBJ databases">
        <title>Draft genome for granaticin producer strain Streptomyces parvus C05.</title>
        <authorList>
            <person name="Gonzalez-Pimentel J.L."/>
        </authorList>
    </citation>
    <scope>NUCLEOTIDE SEQUENCE [LARGE SCALE GENOMIC DNA]</scope>
    <source>
        <strain evidence="2 3">C05</strain>
    </source>
</reference>
<dbReference type="Proteomes" id="UP000323242">
    <property type="component" value="Unassembled WGS sequence"/>
</dbReference>
<feature type="domain" description="Glycosyltransferase 2-like" evidence="1">
    <location>
        <begin position="59"/>
        <end position="164"/>
    </location>
</feature>
<dbReference type="Gene3D" id="3.90.550.10">
    <property type="entry name" value="Spore Coat Polysaccharide Biosynthesis Protein SpsA, Chain A"/>
    <property type="match status" value="1"/>
</dbReference>
<comment type="caution">
    <text evidence="2">The sequence shown here is derived from an EMBL/GenBank/DDBJ whole genome shotgun (WGS) entry which is preliminary data.</text>
</comment>
<evidence type="ECO:0000313" key="2">
    <source>
        <dbReference type="EMBL" id="TYR64954.1"/>
    </source>
</evidence>
<organism evidence="2 3">
    <name type="scientific">Streptomyces parvus</name>
    <dbReference type="NCBI Taxonomy" id="66428"/>
    <lineage>
        <taxon>Bacteria</taxon>
        <taxon>Bacillati</taxon>
        <taxon>Actinomycetota</taxon>
        <taxon>Actinomycetes</taxon>
        <taxon>Kitasatosporales</taxon>
        <taxon>Streptomycetaceae</taxon>
        <taxon>Streptomyces</taxon>
    </lineage>
</organism>
<keyword evidence="3" id="KW-1185">Reference proteome</keyword>
<dbReference type="Pfam" id="PF00535">
    <property type="entry name" value="Glycos_transf_2"/>
    <property type="match status" value="1"/>
</dbReference>
<dbReference type="InterPro" id="IPR029044">
    <property type="entry name" value="Nucleotide-diphossugar_trans"/>
</dbReference>
<name>A0A5D4JJ71_9ACTN</name>
<gene>
    <name evidence="2" type="ORF">FY004_08605</name>
</gene>
<proteinExistence type="predicted"/>
<dbReference type="GO" id="GO:0016740">
    <property type="term" value="F:transferase activity"/>
    <property type="evidence" value="ECO:0007669"/>
    <property type="project" value="UniProtKB-KW"/>
</dbReference>
<sequence>MLNTPARCPDSLAPSKPIRAPVEGIPGFRNRGPSGLLTLSPTNKEVAAVTVSDHAEVAVITPTRLRTDRIPYLLELHTSLHQQDVKWQWVLALDGVPISQLPARLRDDARVQTVPLPRAVGAGAARNFAVNEVTADWCTTADDDDLLPEGSLSARLRHAREHGLGWCAGWSADLHADGAVSTWNCPTPPGFHEAGDVWGYWPNPEATIPIGPTTLLARTDLIRASGGYAALPQGEDYAYLVGITGTASGALLPTVVYHYRKHPEQMTAQPSYPAMESRARQFAWRHGKHLASLRAEMTHRGSAFPRAVPRDHEHHSSISA</sequence>
<dbReference type="EMBL" id="VSZQ01000034">
    <property type="protein sequence ID" value="TYR64954.1"/>
    <property type="molecule type" value="Genomic_DNA"/>
</dbReference>
<keyword evidence="2" id="KW-0808">Transferase</keyword>
<dbReference type="SUPFAM" id="SSF53448">
    <property type="entry name" value="Nucleotide-diphospho-sugar transferases"/>
    <property type="match status" value="1"/>
</dbReference>
<dbReference type="AlphaFoldDB" id="A0A5D4JJ71"/>